<evidence type="ECO:0000313" key="1">
    <source>
        <dbReference type="EMBL" id="JAH40676.1"/>
    </source>
</evidence>
<organism evidence="1">
    <name type="scientific">Anguilla anguilla</name>
    <name type="common">European freshwater eel</name>
    <name type="synonym">Muraena anguilla</name>
    <dbReference type="NCBI Taxonomy" id="7936"/>
    <lineage>
        <taxon>Eukaryota</taxon>
        <taxon>Metazoa</taxon>
        <taxon>Chordata</taxon>
        <taxon>Craniata</taxon>
        <taxon>Vertebrata</taxon>
        <taxon>Euteleostomi</taxon>
        <taxon>Actinopterygii</taxon>
        <taxon>Neopterygii</taxon>
        <taxon>Teleostei</taxon>
        <taxon>Anguilliformes</taxon>
        <taxon>Anguillidae</taxon>
        <taxon>Anguilla</taxon>
    </lineage>
</organism>
<reference evidence="1" key="2">
    <citation type="journal article" date="2015" name="Fish Shellfish Immunol.">
        <title>Early steps in the European eel (Anguilla anguilla)-Vibrio vulnificus interaction in the gills: Role of the RtxA13 toxin.</title>
        <authorList>
            <person name="Callol A."/>
            <person name="Pajuelo D."/>
            <person name="Ebbesson L."/>
            <person name="Teles M."/>
            <person name="MacKenzie S."/>
            <person name="Amaro C."/>
        </authorList>
    </citation>
    <scope>NUCLEOTIDE SEQUENCE</scope>
</reference>
<dbReference type="AlphaFoldDB" id="A0A0E9SH99"/>
<protein>
    <submittedName>
        <fullName evidence="1">Uncharacterized protein</fullName>
    </submittedName>
</protein>
<dbReference type="EMBL" id="GBXM01067901">
    <property type="protein sequence ID" value="JAH40676.1"/>
    <property type="molecule type" value="Transcribed_RNA"/>
</dbReference>
<name>A0A0E9SH99_ANGAN</name>
<accession>A0A0E9SH99</accession>
<reference evidence="1" key="1">
    <citation type="submission" date="2014-11" db="EMBL/GenBank/DDBJ databases">
        <authorList>
            <person name="Amaro Gonzalez C."/>
        </authorList>
    </citation>
    <scope>NUCLEOTIDE SEQUENCE</scope>
</reference>
<proteinExistence type="predicted"/>
<sequence length="63" mass="7325">MALTWDIPRQTPCQHTKRTLNPLKRAYKEALLLQDKVLSCSPISPPHKKPILLQECESFYFLS</sequence>